<dbReference type="Pfam" id="PF03125">
    <property type="entry name" value="Sre"/>
    <property type="match status" value="1"/>
</dbReference>
<feature type="transmembrane region" description="Helical" evidence="6">
    <location>
        <begin position="275"/>
        <end position="293"/>
    </location>
</feature>
<dbReference type="InterPro" id="IPR004151">
    <property type="entry name" value="7TM_GPCR_serpentine_rcpt_Sre"/>
</dbReference>
<dbReference type="GO" id="GO:0007606">
    <property type="term" value="P:sensory perception of chemical stimulus"/>
    <property type="evidence" value="ECO:0007669"/>
    <property type="project" value="InterPro"/>
</dbReference>
<protein>
    <recommendedName>
        <fullName evidence="9">Serpentine Receptor, class E (Epsilon)</fullName>
    </recommendedName>
</protein>
<feature type="transmembrane region" description="Helical" evidence="6">
    <location>
        <begin position="231"/>
        <end position="255"/>
    </location>
</feature>
<sequence>MDTFLSPLPFISYNFESANFTFKIPIYIELEQPLDSMLMIIFCMEFLALIPSMIIMSYFIWIIYSISLVHRNISILILVALINFNISGISRFYILLVQLKLIQEHPLALLIASLFRIEFYGCAIAGFPITAIERFFATYYLGDYESSNRHWILYALIPLLIISPQPLVYLTLLTDYPLIFPLGVSGIAIFGSQIFFNILYRFNENERLRIKQNPMMYTLGKKFQLEENLHVMWILRAVGHILIFLALILIIILVFPWQTLLGFENYTEFYCAVDLVIALSSLFLPIVMGRLLYVKRNPGFLRKIQWMFGNSRKPTVSTVKSVMRDETSVYFRQFDMSWK</sequence>
<keyword evidence="5 6" id="KW-0472">Membrane</keyword>
<feature type="transmembrane region" description="Helical" evidence="6">
    <location>
        <begin position="37"/>
        <end position="61"/>
    </location>
</feature>
<proteinExistence type="inferred from homology"/>
<feature type="transmembrane region" description="Helical" evidence="6">
    <location>
        <begin position="151"/>
        <end position="172"/>
    </location>
</feature>
<keyword evidence="3 6" id="KW-0812">Transmembrane</keyword>
<feature type="transmembrane region" description="Helical" evidence="6">
    <location>
        <begin position="73"/>
        <end position="95"/>
    </location>
</feature>
<dbReference type="EMBL" id="CANHGI010000002">
    <property type="protein sequence ID" value="CAI5443116.1"/>
    <property type="molecule type" value="Genomic_DNA"/>
</dbReference>
<keyword evidence="8" id="KW-1185">Reference proteome</keyword>
<evidence type="ECO:0000256" key="1">
    <source>
        <dbReference type="ARBA" id="ARBA00004141"/>
    </source>
</evidence>
<dbReference type="PANTHER" id="PTHR23128:SF145">
    <property type="entry name" value="SERPENTINE RECEPTOR, CLASS E (EPSILON)"/>
    <property type="match status" value="1"/>
</dbReference>
<evidence type="ECO:0000313" key="8">
    <source>
        <dbReference type="Proteomes" id="UP001152747"/>
    </source>
</evidence>
<evidence type="ECO:0000256" key="3">
    <source>
        <dbReference type="ARBA" id="ARBA00022692"/>
    </source>
</evidence>
<evidence type="ECO:0000256" key="4">
    <source>
        <dbReference type="ARBA" id="ARBA00022989"/>
    </source>
</evidence>
<evidence type="ECO:0000313" key="7">
    <source>
        <dbReference type="EMBL" id="CAI5443116.1"/>
    </source>
</evidence>
<gene>
    <name evidence="7" type="ORF">CAMP_LOCUS5753</name>
</gene>
<reference evidence="7" key="1">
    <citation type="submission" date="2022-11" db="EMBL/GenBank/DDBJ databases">
        <authorList>
            <person name="Kikuchi T."/>
        </authorList>
    </citation>
    <scope>NUCLEOTIDE SEQUENCE</scope>
    <source>
        <strain evidence="7">PS1010</strain>
    </source>
</reference>
<comment type="similarity">
    <text evidence="2">Belongs to the nematode receptor-like protein sre family.</text>
</comment>
<evidence type="ECO:0000256" key="5">
    <source>
        <dbReference type="ARBA" id="ARBA00023136"/>
    </source>
</evidence>
<comment type="subcellular location">
    <subcellularLocation>
        <location evidence="1">Membrane</location>
        <topology evidence="1">Multi-pass membrane protein</topology>
    </subcellularLocation>
</comment>
<dbReference type="OrthoDB" id="5874078at2759"/>
<accession>A0A9P1IDJ0</accession>
<evidence type="ECO:0000256" key="2">
    <source>
        <dbReference type="ARBA" id="ARBA00006803"/>
    </source>
</evidence>
<dbReference type="AlphaFoldDB" id="A0A9P1IDJ0"/>
<feature type="transmembrane region" description="Helical" evidence="6">
    <location>
        <begin position="178"/>
        <end position="200"/>
    </location>
</feature>
<dbReference type="PANTHER" id="PTHR23128">
    <property type="entry name" value="SERPENTINE RECEPTOR, CLASS E (EPSILON)-RELATED"/>
    <property type="match status" value="1"/>
</dbReference>
<evidence type="ECO:0008006" key="9">
    <source>
        <dbReference type="Google" id="ProtNLM"/>
    </source>
</evidence>
<feature type="transmembrane region" description="Helical" evidence="6">
    <location>
        <begin position="107"/>
        <end position="130"/>
    </location>
</feature>
<keyword evidence="4 6" id="KW-1133">Transmembrane helix</keyword>
<dbReference type="Proteomes" id="UP001152747">
    <property type="component" value="Unassembled WGS sequence"/>
</dbReference>
<name>A0A9P1IDJ0_9PELO</name>
<dbReference type="GO" id="GO:0016020">
    <property type="term" value="C:membrane"/>
    <property type="evidence" value="ECO:0007669"/>
    <property type="project" value="UniProtKB-SubCell"/>
</dbReference>
<evidence type="ECO:0000256" key="6">
    <source>
        <dbReference type="SAM" id="Phobius"/>
    </source>
</evidence>
<organism evidence="7 8">
    <name type="scientific">Caenorhabditis angaria</name>
    <dbReference type="NCBI Taxonomy" id="860376"/>
    <lineage>
        <taxon>Eukaryota</taxon>
        <taxon>Metazoa</taxon>
        <taxon>Ecdysozoa</taxon>
        <taxon>Nematoda</taxon>
        <taxon>Chromadorea</taxon>
        <taxon>Rhabditida</taxon>
        <taxon>Rhabditina</taxon>
        <taxon>Rhabditomorpha</taxon>
        <taxon>Rhabditoidea</taxon>
        <taxon>Rhabditidae</taxon>
        <taxon>Peloderinae</taxon>
        <taxon>Caenorhabditis</taxon>
    </lineage>
</organism>
<comment type="caution">
    <text evidence="7">The sequence shown here is derived from an EMBL/GenBank/DDBJ whole genome shotgun (WGS) entry which is preliminary data.</text>
</comment>